<feature type="compositionally biased region" description="Polar residues" evidence="1">
    <location>
        <begin position="22"/>
        <end position="33"/>
    </location>
</feature>
<feature type="region of interest" description="Disordered" evidence="1">
    <location>
        <begin position="1"/>
        <end position="90"/>
    </location>
</feature>
<keyword evidence="3" id="KW-1185">Reference proteome</keyword>
<dbReference type="Proteomes" id="UP001279734">
    <property type="component" value="Unassembled WGS sequence"/>
</dbReference>
<proteinExistence type="predicted"/>
<dbReference type="AlphaFoldDB" id="A0AAD3XSJ3"/>
<feature type="compositionally biased region" description="Polar residues" evidence="1">
    <location>
        <begin position="59"/>
        <end position="82"/>
    </location>
</feature>
<comment type="caution">
    <text evidence="2">The sequence shown here is derived from an EMBL/GenBank/DDBJ whole genome shotgun (WGS) entry which is preliminary data.</text>
</comment>
<organism evidence="2 3">
    <name type="scientific">Nepenthes gracilis</name>
    <name type="common">Slender pitcher plant</name>
    <dbReference type="NCBI Taxonomy" id="150966"/>
    <lineage>
        <taxon>Eukaryota</taxon>
        <taxon>Viridiplantae</taxon>
        <taxon>Streptophyta</taxon>
        <taxon>Embryophyta</taxon>
        <taxon>Tracheophyta</taxon>
        <taxon>Spermatophyta</taxon>
        <taxon>Magnoliopsida</taxon>
        <taxon>eudicotyledons</taxon>
        <taxon>Gunneridae</taxon>
        <taxon>Pentapetalae</taxon>
        <taxon>Caryophyllales</taxon>
        <taxon>Nepenthaceae</taxon>
        <taxon>Nepenthes</taxon>
    </lineage>
</organism>
<feature type="compositionally biased region" description="Basic and acidic residues" evidence="1">
    <location>
        <begin position="44"/>
        <end position="58"/>
    </location>
</feature>
<evidence type="ECO:0000313" key="2">
    <source>
        <dbReference type="EMBL" id="GMH14640.1"/>
    </source>
</evidence>
<evidence type="ECO:0000313" key="3">
    <source>
        <dbReference type="Proteomes" id="UP001279734"/>
    </source>
</evidence>
<accession>A0AAD3XSJ3</accession>
<name>A0AAD3XSJ3_NEPGR</name>
<gene>
    <name evidence="2" type="ORF">Nepgr_016481</name>
</gene>
<sequence>MKQNPILPRNGQGKMHRHSRKQNSPAMTSNSISIYPGYSATRNTCKESTVKPHQHAEEPTSSMPITKHTQNRKTQPQYQTAPNLDRLKSQ</sequence>
<protein>
    <submittedName>
        <fullName evidence="2">Uncharacterized protein</fullName>
    </submittedName>
</protein>
<evidence type="ECO:0000256" key="1">
    <source>
        <dbReference type="SAM" id="MobiDB-lite"/>
    </source>
</evidence>
<dbReference type="EMBL" id="BSYO01000014">
    <property type="protein sequence ID" value="GMH14640.1"/>
    <property type="molecule type" value="Genomic_DNA"/>
</dbReference>
<reference evidence="2" key="1">
    <citation type="submission" date="2023-05" db="EMBL/GenBank/DDBJ databases">
        <title>Nepenthes gracilis genome sequencing.</title>
        <authorList>
            <person name="Fukushima K."/>
        </authorList>
    </citation>
    <scope>NUCLEOTIDE SEQUENCE</scope>
    <source>
        <strain evidence="2">SING2019-196</strain>
    </source>
</reference>